<organism evidence="2 3">
    <name type="scientific">Batillaria attramentaria</name>
    <dbReference type="NCBI Taxonomy" id="370345"/>
    <lineage>
        <taxon>Eukaryota</taxon>
        <taxon>Metazoa</taxon>
        <taxon>Spiralia</taxon>
        <taxon>Lophotrochozoa</taxon>
        <taxon>Mollusca</taxon>
        <taxon>Gastropoda</taxon>
        <taxon>Caenogastropoda</taxon>
        <taxon>Sorbeoconcha</taxon>
        <taxon>Cerithioidea</taxon>
        <taxon>Batillariidae</taxon>
        <taxon>Batillaria</taxon>
    </lineage>
</organism>
<sequence>MHPLLRSGICPPISNKTVFTSPSRAGKGNRRHGSLSRSGRRPCRVATELYCAYTDRPGKEKKRRLTIFQLVCHGARFFAGHAGGRA</sequence>
<evidence type="ECO:0000313" key="2">
    <source>
        <dbReference type="EMBL" id="KAK7506975.1"/>
    </source>
</evidence>
<dbReference type="EMBL" id="JACVVK020000005">
    <property type="protein sequence ID" value="KAK7506975.1"/>
    <property type="molecule type" value="Genomic_DNA"/>
</dbReference>
<evidence type="ECO:0000256" key="1">
    <source>
        <dbReference type="SAM" id="MobiDB-lite"/>
    </source>
</evidence>
<feature type="compositionally biased region" description="Basic residues" evidence="1">
    <location>
        <begin position="27"/>
        <end position="40"/>
    </location>
</feature>
<comment type="caution">
    <text evidence="2">The sequence shown here is derived from an EMBL/GenBank/DDBJ whole genome shotgun (WGS) entry which is preliminary data.</text>
</comment>
<keyword evidence="3" id="KW-1185">Reference proteome</keyword>
<dbReference type="Proteomes" id="UP001519460">
    <property type="component" value="Unassembled WGS sequence"/>
</dbReference>
<name>A0ABD0M4W7_9CAEN</name>
<feature type="region of interest" description="Disordered" evidence="1">
    <location>
        <begin position="14"/>
        <end position="40"/>
    </location>
</feature>
<gene>
    <name evidence="2" type="ORF">BaRGS_00001826</name>
</gene>
<protein>
    <submittedName>
        <fullName evidence="2">Uncharacterized protein</fullName>
    </submittedName>
</protein>
<evidence type="ECO:0000313" key="3">
    <source>
        <dbReference type="Proteomes" id="UP001519460"/>
    </source>
</evidence>
<feature type="compositionally biased region" description="Polar residues" evidence="1">
    <location>
        <begin position="14"/>
        <end position="23"/>
    </location>
</feature>
<proteinExistence type="predicted"/>
<reference evidence="2 3" key="1">
    <citation type="journal article" date="2023" name="Sci. Data">
        <title>Genome assembly of the Korean intertidal mud-creeper Batillaria attramentaria.</title>
        <authorList>
            <person name="Patra A.K."/>
            <person name="Ho P.T."/>
            <person name="Jun S."/>
            <person name="Lee S.J."/>
            <person name="Kim Y."/>
            <person name="Won Y.J."/>
        </authorList>
    </citation>
    <scope>NUCLEOTIDE SEQUENCE [LARGE SCALE GENOMIC DNA]</scope>
    <source>
        <strain evidence="2">Wonlab-2016</strain>
    </source>
</reference>
<accession>A0ABD0M4W7</accession>
<dbReference type="AlphaFoldDB" id="A0ABD0M4W7"/>